<keyword evidence="1" id="KW-0812">Transmembrane</keyword>
<dbReference type="EMBL" id="CP101655">
    <property type="protein sequence ID" value="WDR37641.1"/>
    <property type="molecule type" value="Genomic_DNA"/>
</dbReference>
<proteinExistence type="predicted"/>
<evidence type="ECO:0000256" key="1">
    <source>
        <dbReference type="SAM" id="Phobius"/>
    </source>
</evidence>
<protein>
    <submittedName>
        <fullName evidence="3">Uncharacterized protein</fullName>
    </submittedName>
</protein>
<keyword evidence="4" id="KW-1185">Reference proteome</keyword>
<dbReference type="Proteomes" id="UP001222282">
    <property type="component" value="Chromosome"/>
</dbReference>
<keyword evidence="1" id="KW-0472">Membrane</keyword>
<keyword evidence="1" id="KW-1133">Transmembrane helix</keyword>
<name>A0ABY7ZEU1_9PSED</name>
<feature type="chain" id="PRO_5046251340" evidence="2">
    <location>
        <begin position="24"/>
        <end position="135"/>
    </location>
</feature>
<gene>
    <name evidence="3" type="ORF">NN484_07875</name>
</gene>
<feature type="transmembrane region" description="Helical" evidence="1">
    <location>
        <begin position="101"/>
        <end position="121"/>
    </location>
</feature>
<evidence type="ECO:0000313" key="3">
    <source>
        <dbReference type="EMBL" id="WDR37641.1"/>
    </source>
</evidence>
<feature type="transmembrane region" description="Helical" evidence="1">
    <location>
        <begin position="35"/>
        <end position="54"/>
    </location>
</feature>
<reference evidence="3 4" key="1">
    <citation type="submission" date="2022-07" db="EMBL/GenBank/DDBJ databases">
        <authorList>
            <person name="Abrouk D."/>
            <person name="Moenne-Loccoz Y."/>
            <person name="Todorovic I."/>
            <person name="Raicevic V."/>
            <person name="Jovicic-Petrovic J."/>
        </authorList>
    </citation>
    <scope>NUCLEOTIDE SEQUENCE [LARGE SCALE GENOMIC DNA]</scope>
    <source>
        <strain evidence="4">IT-P374</strain>
    </source>
</reference>
<sequence>MRVSHVSLLLSALPAAIFYGALAAAANSGHGVSVAVQAAVVQALISYTSTLVALSLMFRLANLLSGYSAVIRRSIVPLTIISVFSSVSIIIHLTVDTPNVLLTVAPSFFIGWVYFTVVYWLKDSSQAVPDTADPL</sequence>
<feature type="transmembrane region" description="Helical" evidence="1">
    <location>
        <begin position="75"/>
        <end position="95"/>
    </location>
</feature>
<keyword evidence="2" id="KW-0732">Signal</keyword>
<dbReference type="RefSeq" id="WP_215502681.1">
    <property type="nucleotide sequence ID" value="NZ_CP101655.1"/>
</dbReference>
<evidence type="ECO:0000313" key="4">
    <source>
        <dbReference type="Proteomes" id="UP001222282"/>
    </source>
</evidence>
<evidence type="ECO:0000256" key="2">
    <source>
        <dbReference type="SAM" id="SignalP"/>
    </source>
</evidence>
<accession>A0ABY7ZEU1</accession>
<organism evidence="3 4">
    <name type="scientific">Pseudomonas serboccidentalis</name>
    <dbReference type="NCBI Taxonomy" id="2964670"/>
    <lineage>
        <taxon>Bacteria</taxon>
        <taxon>Pseudomonadati</taxon>
        <taxon>Pseudomonadota</taxon>
        <taxon>Gammaproteobacteria</taxon>
        <taxon>Pseudomonadales</taxon>
        <taxon>Pseudomonadaceae</taxon>
        <taxon>Pseudomonas</taxon>
    </lineage>
</organism>
<feature type="signal peptide" evidence="2">
    <location>
        <begin position="1"/>
        <end position="23"/>
    </location>
</feature>